<dbReference type="RefSeq" id="WP_277443112.1">
    <property type="nucleotide sequence ID" value="NZ_JAKOAV010000007.1"/>
</dbReference>
<dbReference type="CDD" id="cd03794">
    <property type="entry name" value="GT4_WbuB-like"/>
    <property type="match status" value="1"/>
</dbReference>
<evidence type="ECO:0000313" key="5">
    <source>
        <dbReference type="EMBL" id="MDF9407862.1"/>
    </source>
</evidence>
<evidence type="ECO:0000259" key="3">
    <source>
        <dbReference type="Pfam" id="PF00534"/>
    </source>
</evidence>
<dbReference type="PANTHER" id="PTHR12526">
    <property type="entry name" value="GLYCOSYLTRANSFERASE"/>
    <property type="match status" value="1"/>
</dbReference>
<dbReference type="InterPro" id="IPR001296">
    <property type="entry name" value="Glyco_trans_1"/>
</dbReference>
<feature type="domain" description="Glycosyl transferase family 1" evidence="3">
    <location>
        <begin position="197"/>
        <end position="353"/>
    </location>
</feature>
<evidence type="ECO:0000259" key="4">
    <source>
        <dbReference type="Pfam" id="PF13439"/>
    </source>
</evidence>
<reference evidence="5" key="1">
    <citation type="submission" date="2022-02" db="EMBL/GenBank/DDBJ databases">
        <authorList>
            <person name="Leng L."/>
        </authorList>
    </citation>
    <scope>NUCLEOTIDE SEQUENCE</scope>
    <source>
        <strain evidence="5">JI</strain>
    </source>
</reference>
<name>A0A9X4H4T8_9FIRM</name>
<keyword evidence="6" id="KW-1185">Reference proteome</keyword>
<evidence type="ECO:0000256" key="2">
    <source>
        <dbReference type="ARBA" id="ARBA00022679"/>
    </source>
</evidence>
<keyword evidence="1" id="KW-0328">Glycosyltransferase</keyword>
<proteinExistence type="predicted"/>
<feature type="domain" description="Glycosyltransferase subfamily 4-like N-terminal" evidence="4">
    <location>
        <begin position="22"/>
        <end position="184"/>
    </location>
</feature>
<gene>
    <name evidence="5" type="ORF">L7E55_05725</name>
</gene>
<evidence type="ECO:0000256" key="1">
    <source>
        <dbReference type="ARBA" id="ARBA00022676"/>
    </source>
</evidence>
<dbReference type="SUPFAM" id="SSF53756">
    <property type="entry name" value="UDP-Glycosyltransferase/glycogen phosphorylase"/>
    <property type="match status" value="1"/>
</dbReference>
<sequence>MPKVVMVVNSDYRYDARVQKEAAALGMAGYSITVFSLAMDVRREQNVMGVRVLNPTTGRMAWFPYKLSYLKAYWQIIRALLREKADVWHGHDLDMLPFVFIAAKLKGGKLVYDSHELWHGYDWPGRGGRRGLLRRLLWQGWLWLEKALAKHCHLIITVNESCAREIARILGVRPPLALRNCVDPAESAGPAGSLRGALGLGHNELLVVYTGKLQKGRGLENLFKAWAGLPADRHLAIIGQGPLEGSLRDFALSAGLKNVYFLPPVNALELPGYIRGATLGVVLIEDTDQSKRYSLPNKLLEFIAAGVPVLASKLPEISRLVDEYQVGVLADPGDSANIRKSMSELLDDAEKLHFLRLNTLKARMSLTWRKEAGLLISEYSKITCGGKQEQSPLA</sequence>
<dbReference type="PANTHER" id="PTHR12526:SF629">
    <property type="entry name" value="TEICHURONIC ACID BIOSYNTHESIS GLYCOSYLTRANSFERASE TUAH-RELATED"/>
    <property type="match status" value="1"/>
</dbReference>
<dbReference type="AlphaFoldDB" id="A0A9X4H4T8"/>
<dbReference type="Proteomes" id="UP001154312">
    <property type="component" value="Unassembled WGS sequence"/>
</dbReference>
<organism evidence="5 6">
    <name type="scientific">Pelotomaculum isophthalicicum JI</name>
    <dbReference type="NCBI Taxonomy" id="947010"/>
    <lineage>
        <taxon>Bacteria</taxon>
        <taxon>Bacillati</taxon>
        <taxon>Bacillota</taxon>
        <taxon>Clostridia</taxon>
        <taxon>Eubacteriales</taxon>
        <taxon>Desulfotomaculaceae</taxon>
        <taxon>Pelotomaculum</taxon>
    </lineage>
</organism>
<dbReference type="EMBL" id="JAKOAV010000007">
    <property type="protein sequence ID" value="MDF9407862.1"/>
    <property type="molecule type" value="Genomic_DNA"/>
</dbReference>
<evidence type="ECO:0000313" key="6">
    <source>
        <dbReference type="Proteomes" id="UP001154312"/>
    </source>
</evidence>
<protein>
    <submittedName>
        <fullName evidence="5">Glycosyltransferase family 4 protein</fullName>
    </submittedName>
</protein>
<dbReference type="Gene3D" id="3.40.50.2000">
    <property type="entry name" value="Glycogen Phosphorylase B"/>
    <property type="match status" value="2"/>
</dbReference>
<dbReference type="Pfam" id="PF00534">
    <property type="entry name" value="Glycos_transf_1"/>
    <property type="match status" value="1"/>
</dbReference>
<dbReference type="GO" id="GO:0016757">
    <property type="term" value="F:glycosyltransferase activity"/>
    <property type="evidence" value="ECO:0007669"/>
    <property type="project" value="UniProtKB-KW"/>
</dbReference>
<comment type="caution">
    <text evidence="5">The sequence shown here is derived from an EMBL/GenBank/DDBJ whole genome shotgun (WGS) entry which is preliminary data.</text>
</comment>
<dbReference type="InterPro" id="IPR028098">
    <property type="entry name" value="Glyco_trans_4-like_N"/>
</dbReference>
<keyword evidence="2" id="KW-0808">Transferase</keyword>
<dbReference type="Pfam" id="PF13439">
    <property type="entry name" value="Glyco_transf_4"/>
    <property type="match status" value="1"/>
</dbReference>
<accession>A0A9X4H4T8</accession>